<dbReference type="AlphaFoldDB" id="A0A0G4GFM7"/>
<evidence type="ECO:0000256" key="1">
    <source>
        <dbReference type="SAM" id="MobiDB-lite"/>
    </source>
</evidence>
<sequence>MTARAPLCSREKTPQLRSSLPKTPDTGSIRTRSAMGTERGRSSRMRRWQRSAEIEGEAKGPLALIYRVLRMRRLRKTPSLLSLCCGVDRVGQTQTIEMTGGIVLMEIEVMRTLPQTILHTTHLQGVILEETGAGEQMMREVEMAGGTLLLDLPKLYIMASPLGRGPASIYLLADDRGDNGDDERGAESSAERGRGDESELEDRLIDPSAHPGDADRSWSKQGTPI</sequence>
<proteinExistence type="predicted"/>
<protein>
    <submittedName>
        <fullName evidence="2">Uncharacterized protein</fullName>
    </submittedName>
</protein>
<feature type="region of interest" description="Disordered" evidence="1">
    <location>
        <begin position="1"/>
        <end position="47"/>
    </location>
</feature>
<name>A0A0G4GFM7_9ALVE</name>
<organism evidence="2">
    <name type="scientific">Chromera velia CCMP2878</name>
    <dbReference type="NCBI Taxonomy" id="1169474"/>
    <lineage>
        <taxon>Eukaryota</taxon>
        <taxon>Sar</taxon>
        <taxon>Alveolata</taxon>
        <taxon>Colpodellida</taxon>
        <taxon>Chromeraceae</taxon>
        <taxon>Chromera</taxon>
    </lineage>
</organism>
<dbReference type="PhylomeDB" id="A0A0G4GFM7"/>
<feature type="compositionally biased region" description="Polar residues" evidence="1">
    <location>
        <begin position="15"/>
        <end position="31"/>
    </location>
</feature>
<feature type="compositionally biased region" description="Basic and acidic residues" evidence="1">
    <location>
        <begin position="174"/>
        <end position="205"/>
    </location>
</feature>
<dbReference type="EMBL" id="CDMZ01001165">
    <property type="protein sequence ID" value="CEM28336.1"/>
    <property type="molecule type" value="Genomic_DNA"/>
</dbReference>
<evidence type="ECO:0000313" key="2">
    <source>
        <dbReference type="EMBL" id="CEM28336.1"/>
    </source>
</evidence>
<dbReference type="VEuPathDB" id="CryptoDB:Cvel_21686"/>
<gene>
    <name evidence="2" type="ORF">Cvel_21686</name>
</gene>
<reference evidence="2" key="1">
    <citation type="submission" date="2014-11" db="EMBL/GenBank/DDBJ databases">
        <authorList>
            <person name="Otto D Thomas"/>
            <person name="Naeem Raeece"/>
        </authorList>
    </citation>
    <scope>NUCLEOTIDE SEQUENCE</scope>
</reference>
<accession>A0A0G4GFM7</accession>
<feature type="region of interest" description="Disordered" evidence="1">
    <location>
        <begin position="174"/>
        <end position="225"/>
    </location>
</feature>